<feature type="transmembrane region" description="Helical" evidence="9">
    <location>
        <begin position="394"/>
        <end position="420"/>
    </location>
</feature>
<evidence type="ECO:0000256" key="1">
    <source>
        <dbReference type="ARBA" id="ARBA00004141"/>
    </source>
</evidence>
<dbReference type="InterPro" id="IPR006668">
    <property type="entry name" value="Mg_transptr_MgtE_intracell_dom"/>
</dbReference>
<evidence type="ECO:0000256" key="2">
    <source>
        <dbReference type="ARBA" id="ARBA00009749"/>
    </source>
</evidence>
<dbReference type="Pfam" id="PF03448">
    <property type="entry name" value="MgtE_N"/>
    <property type="match status" value="1"/>
</dbReference>
<keyword evidence="9" id="KW-0479">Metal-binding</keyword>
<dbReference type="Pfam" id="PF00571">
    <property type="entry name" value="CBS"/>
    <property type="match status" value="2"/>
</dbReference>
<dbReference type="Gene3D" id="1.10.357.20">
    <property type="entry name" value="SLC41 divalent cation transporters, integral membrane domain"/>
    <property type="match status" value="1"/>
</dbReference>
<proteinExistence type="inferred from homology"/>
<dbReference type="Pfam" id="PF01769">
    <property type="entry name" value="MgtE"/>
    <property type="match status" value="1"/>
</dbReference>
<dbReference type="AlphaFoldDB" id="Q6F8P9"/>
<dbReference type="PANTHER" id="PTHR43773">
    <property type="entry name" value="MAGNESIUM TRANSPORTER MGTE"/>
    <property type="match status" value="1"/>
</dbReference>
<dbReference type="InterPro" id="IPR046342">
    <property type="entry name" value="CBS_dom_sf"/>
</dbReference>
<protein>
    <recommendedName>
        <fullName evidence="9">Magnesium transporter MgtE</fullName>
    </recommendedName>
</protein>
<dbReference type="Gene3D" id="1.25.60.10">
    <property type="entry name" value="MgtE N-terminal domain-like"/>
    <property type="match status" value="1"/>
</dbReference>
<reference evidence="11 12" key="1">
    <citation type="journal article" date="2004" name="Nucleic Acids Res.">
        <title>Unique features revealed by the genome sequence of Acinetobacter sp. ADP1, a versatile and naturally transformation competent bacterium.</title>
        <authorList>
            <person name="Barbe V."/>
            <person name="Vallenet D."/>
            <person name="Fonknechten N."/>
            <person name="Kreimeyer A."/>
            <person name="Oztas S."/>
            <person name="Labarre L."/>
            <person name="Cruveiller S."/>
            <person name="Robert C."/>
            <person name="Duprat S."/>
            <person name="Wincker P."/>
            <person name="Ornston L.N."/>
            <person name="Weissenbach J."/>
            <person name="Marliere P."/>
            <person name="Cohen G.N."/>
            <person name="Medigue C."/>
        </authorList>
    </citation>
    <scope>NUCLEOTIDE SEQUENCE [LARGE SCALE GENOMIC DNA]</scope>
    <source>
        <strain evidence="12">ATCC 33305 / BD413 / ADP1</strain>
    </source>
</reference>
<feature type="transmembrane region" description="Helical" evidence="9">
    <location>
        <begin position="320"/>
        <end position="338"/>
    </location>
</feature>
<dbReference type="Proteomes" id="UP000000430">
    <property type="component" value="Chromosome"/>
</dbReference>
<comment type="function">
    <text evidence="9">Acts as a magnesium transporter.</text>
</comment>
<evidence type="ECO:0000256" key="7">
    <source>
        <dbReference type="ARBA" id="ARBA00023136"/>
    </source>
</evidence>
<dbReference type="SUPFAM" id="SSF161093">
    <property type="entry name" value="MgtE membrane domain-like"/>
    <property type="match status" value="1"/>
</dbReference>
<accession>Q6F8P9</accession>
<dbReference type="InterPro" id="IPR006669">
    <property type="entry name" value="MgtE_transporter"/>
</dbReference>
<dbReference type="GO" id="GO:0005886">
    <property type="term" value="C:plasma membrane"/>
    <property type="evidence" value="ECO:0007669"/>
    <property type="project" value="UniProtKB-SubCell"/>
</dbReference>
<dbReference type="GO" id="GO:0046872">
    <property type="term" value="F:metal ion binding"/>
    <property type="evidence" value="ECO:0007669"/>
    <property type="project" value="UniProtKB-KW"/>
</dbReference>
<dbReference type="SUPFAM" id="SSF54631">
    <property type="entry name" value="CBS-domain pair"/>
    <property type="match status" value="1"/>
</dbReference>
<evidence type="ECO:0000256" key="9">
    <source>
        <dbReference type="RuleBase" id="RU362011"/>
    </source>
</evidence>
<dbReference type="STRING" id="202950.GCA_001485005_03019"/>
<evidence type="ECO:0000256" key="6">
    <source>
        <dbReference type="ARBA" id="ARBA00022989"/>
    </source>
</evidence>
<dbReference type="CDD" id="cd04606">
    <property type="entry name" value="CBS_pair_Mg_transporter"/>
    <property type="match status" value="1"/>
</dbReference>
<feature type="domain" description="CBS" evidence="10">
    <location>
        <begin position="208"/>
        <end position="266"/>
    </location>
</feature>
<evidence type="ECO:0000256" key="3">
    <source>
        <dbReference type="ARBA" id="ARBA00022448"/>
    </source>
</evidence>
<dbReference type="InterPro" id="IPR038076">
    <property type="entry name" value="MgtE_N_sf"/>
</dbReference>
<sequence>MLKIQFGERSMPTPPIDVLLIEAMDAVDIQSALAILKEMQSIDIAEALEQIPVAYASQLLLHLPKRAKVYTAMSSVRQAELAQHLARSDLADIISEMPADKRADLFKSLDPAQQSALLPALAQAKREDLRRLSHYEEGTAGAIMTSEYATLGAEMTITEAIETLRREAPDAETIYESYIVDTQRRLMGEISLHELILAPLDHKVGDLMTRDIIYAQVDDDQDEIAKKIARYDLLALPIIDAQGVLVGIVTYDDAMDVVSAEANEDFLKAAGVEASTPDMNIKKIPLLQLYKKRVFWLVILVFGSLLSGLGIAHFESIIESNIVLVFFLPLLVGSGGNAGSQSATLMVRALATGDVVLKDWFRLLGRECLVALALGITMAIAVAILGYIRGDAMVALVLILSMIGIVMIGSVIGMSLPFILNRLKLDPASASAPLVTSICDATGVVIYLFIAAQLLGQI</sequence>
<dbReference type="SMART" id="SM00116">
    <property type="entry name" value="CBS"/>
    <property type="match status" value="2"/>
</dbReference>
<keyword evidence="3 9" id="KW-0813">Transport</keyword>
<gene>
    <name evidence="11" type="ordered locus">ACIAD2835</name>
</gene>
<name>Q6F8P9_ACIAD</name>
<evidence type="ECO:0000256" key="4">
    <source>
        <dbReference type="ARBA" id="ARBA00022692"/>
    </source>
</evidence>
<comment type="similarity">
    <text evidence="2 9">Belongs to the SLC41A transporter family.</text>
</comment>
<dbReference type="KEGG" id="aci:ACIAD2835"/>
<dbReference type="GO" id="GO:0015095">
    <property type="term" value="F:magnesium ion transmembrane transporter activity"/>
    <property type="evidence" value="ECO:0007669"/>
    <property type="project" value="UniProtKB-UniRule"/>
</dbReference>
<keyword evidence="8" id="KW-0129">CBS domain</keyword>
<keyword evidence="9" id="KW-1003">Cell membrane</keyword>
<dbReference type="InterPro" id="IPR036739">
    <property type="entry name" value="SLC41_membr_dom_sf"/>
</dbReference>
<evidence type="ECO:0000259" key="10">
    <source>
        <dbReference type="PROSITE" id="PS51371"/>
    </source>
</evidence>
<dbReference type="eggNOG" id="COG2239">
    <property type="taxonomic scope" value="Bacteria"/>
</dbReference>
<dbReference type="PANTHER" id="PTHR43773:SF1">
    <property type="entry name" value="MAGNESIUM TRANSPORTER MGTE"/>
    <property type="match status" value="1"/>
</dbReference>
<feature type="transmembrane region" description="Helical" evidence="9">
    <location>
        <begin position="432"/>
        <end position="455"/>
    </location>
</feature>
<evidence type="ECO:0000313" key="12">
    <source>
        <dbReference type="Proteomes" id="UP000000430"/>
    </source>
</evidence>
<dbReference type="HOGENOM" id="CLU_037408_2_2_6"/>
<organism evidence="11 12">
    <name type="scientific">Acinetobacter baylyi (strain ATCC 33305 / BD413 / ADP1)</name>
    <dbReference type="NCBI Taxonomy" id="62977"/>
    <lineage>
        <taxon>Bacteria</taxon>
        <taxon>Pseudomonadati</taxon>
        <taxon>Pseudomonadota</taxon>
        <taxon>Gammaproteobacteria</taxon>
        <taxon>Moraxellales</taxon>
        <taxon>Moraxellaceae</taxon>
        <taxon>Acinetobacter</taxon>
    </lineage>
</organism>
<keyword evidence="4 9" id="KW-0812">Transmembrane</keyword>
<evidence type="ECO:0000313" key="11">
    <source>
        <dbReference type="EMBL" id="CAG69566.1"/>
    </source>
</evidence>
<dbReference type="EMBL" id="CR543861">
    <property type="protein sequence ID" value="CAG69566.1"/>
    <property type="molecule type" value="Genomic_DNA"/>
</dbReference>
<dbReference type="NCBIfam" id="TIGR00400">
    <property type="entry name" value="mgtE"/>
    <property type="match status" value="1"/>
</dbReference>
<dbReference type="InterPro" id="IPR000644">
    <property type="entry name" value="CBS_dom"/>
</dbReference>
<dbReference type="PROSITE" id="PS51371">
    <property type="entry name" value="CBS"/>
    <property type="match status" value="1"/>
</dbReference>
<feature type="transmembrane region" description="Helical" evidence="9">
    <location>
        <begin position="294"/>
        <end position="314"/>
    </location>
</feature>
<evidence type="ECO:0000256" key="5">
    <source>
        <dbReference type="ARBA" id="ARBA00022842"/>
    </source>
</evidence>
<keyword evidence="5 9" id="KW-0460">Magnesium</keyword>
<dbReference type="SMART" id="SM00924">
    <property type="entry name" value="MgtE_N"/>
    <property type="match status" value="1"/>
</dbReference>
<feature type="transmembrane region" description="Helical" evidence="9">
    <location>
        <begin position="368"/>
        <end position="388"/>
    </location>
</feature>
<keyword evidence="7 9" id="KW-0472">Membrane</keyword>
<evidence type="ECO:0000256" key="8">
    <source>
        <dbReference type="PROSITE-ProRule" id="PRU00703"/>
    </source>
</evidence>
<dbReference type="SUPFAM" id="SSF158791">
    <property type="entry name" value="MgtE N-terminal domain-like"/>
    <property type="match status" value="1"/>
</dbReference>
<dbReference type="Gene3D" id="3.10.580.10">
    <property type="entry name" value="CBS-domain"/>
    <property type="match status" value="1"/>
</dbReference>
<dbReference type="InterPro" id="IPR006667">
    <property type="entry name" value="SLC41_membr_dom"/>
</dbReference>
<comment type="subunit">
    <text evidence="9">Homodimer.</text>
</comment>
<keyword evidence="6 9" id="KW-1133">Transmembrane helix</keyword>
<comment type="subcellular location">
    <subcellularLocation>
        <location evidence="9">Cell membrane</location>
        <topology evidence="9">Multi-pass membrane protein</topology>
    </subcellularLocation>
    <subcellularLocation>
        <location evidence="1">Membrane</location>
        <topology evidence="1">Multi-pass membrane protein</topology>
    </subcellularLocation>
</comment>